<evidence type="ECO:0008006" key="3">
    <source>
        <dbReference type="Google" id="ProtNLM"/>
    </source>
</evidence>
<sequence>MRRRNLSSLNASGSPHLIAQLSSKADPVVLANINAETEMIVAGSDTAMHRLAAIGGKHGVQRCERLGVAVPSHCALLDAPAPRLPKPSALSRCVRRASCIYSSSVARPLFDGAYIAADLASNMARRVGAGYARGGRDSAREKS</sequence>
<keyword evidence="2" id="KW-1185">Reference proteome</keyword>
<dbReference type="GO" id="GO:0016740">
    <property type="term" value="F:transferase activity"/>
    <property type="evidence" value="ECO:0007669"/>
    <property type="project" value="InterPro"/>
</dbReference>
<dbReference type="Proteomes" id="UP000055019">
    <property type="component" value="Unassembled WGS sequence"/>
</dbReference>
<gene>
    <name evidence="1" type="ORF">AWB74_06645</name>
</gene>
<proteinExistence type="predicted"/>
<protein>
    <recommendedName>
        <fullName evidence="3">Malonyl CoA-acyl carrier protein transacylase</fullName>
    </recommendedName>
</protein>
<dbReference type="SUPFAM" id="SSF55048">
    <property type="entry name" value="Probable ACP-binding domain of malonyl-CoA ACP transacylase"/>
    <property type="match status" value="1"/>
</dbReference>
<dbReference type="Gene3D" id="3.30.70.250">
    <property type="entry name" value="Malonyl-CoA ACP transacylase, ACP-binding"/>
    <property type="match status" value="1"/>
</dbReference>
<dbReference type="InterPro" id="IPR016036">
    <property type="entry name" value="Malonyl_transacylase_ACP-bd"/>
</dbReference>
<organism evidence="1 2">
    <name type="scientific">Caballeronia arvi</name>
    <dbReference type="NCBI Taxonomy" id="1777135"/>
    <lineage>
        <taxon>Bacteria</taxon>
        <taxon>Pseudomonadati</taxon>
        <taxon>Pseudomonadota</taxon>
        <taxon>Betaproteobacteria</taxon>
        <taxon>Burkholderiales</taxon>
        <taxon>Burkholderiaceae</taxon>
        <taxon>Caballeronia</taxon>
    </lineage>
</organism>
<evidence type="ECO:0000313" key="1">
    <source>
        <dbReference type="EMBL" id="SAL83570.1"/>
    </source>
</evidence>
<dbReference type="EMBL" id="FCOM02000047">
    <property type="protein sequence ID" value="SAL83570.1"/>
    <property type="molecule type" value="Genomic_DNA"/>
</dbReference>
<evidence type="ECO:0000313" key="2">
    <source>
        <dbReference type="Proteomes" id="UP000055019"/>
    </source>
</evidence>
<reference evidence="1" key="1">
    <citation type="submission" date="2016-01" db="EMBL/GenBank/DDBJ databases">
        <authorList>
            <person name="Peeters C."/>
        </authorList>
    </citation>
    <scope>NUCLEOTIDE SEQUENCE [LARGE SCALE GENOMIC DNA]</scope>
    <source>
        <strain evidence="1">LMG 29317</strain>
    </source>
</reference>
<accession>A0A158KSJ7</accession>
<dbReference type="InterPro" id="IPR001227">
    <property type="entry name" value="Ac_transferase_dom_sf"/>
</dbReference>
<comment type="caution">
    <text evidence="1">The sequence shown here is derived from an EMBL/GenBank/DDBJ whole genome shotgun (WGS) entry which is preliminary data.</text>
</comment>
<dbReference type="Gene3D" id="3.40.366.10">
    <property type="entry name" value="Malonyl-Coenzyme A Acyl Carrier Protein, domain 2"/>
    <property type="match status" value="1"/>
</dbReference>
<name>A0A158KSJ7_9BURK</name>
<dbReference type="AlphaFoldDB" id="A0A158KSJ7"/>